<feature type="non-terminal residue" evidence="2">
    <location>
        <position position="1"/>
    </location>
</feature>
<keyword evidence="3" id="KW-1185">Reference proteome</keyword>
<accession>A0A7T8HLC4</accession>
<evidence type="ECO:0000313" key="3">
    <source>
        <dbReference type="Proteomes" id="UP000595437"/>
    </source>
</evidence>
<dbReference type="Proteomes" id="UP000595437">
    <property type="component" value="Chromosome 3"/>
</dbReference>
<evidence type="ECO:0000256" key="1">
    <source>
        <dbReference type="SAM" id="MobiDB-lite"/>
    </source>
</evidence>
<evidence type="ECO:0000313" key="2">
    <source>
        <dbReference type="EMBL" id="QQP52049.1"/>
    </source>
</evidence>
<name>A0A7T8HLC4_CALRO</name>
<organism evidence="2 3">
    <name type="scientific">Caligus rogercresseyi</name>
    <name type="common">Sea louse</name>
    <dbReference type="NCBI Taxonomy" id="217165"/>
    <lineage>
        <taxon>Eukaryota</taxon>
        <taxon>Metazoa</taxon>
        <taxon>Ecdysozoa</taxon>
        <taxon>Arthropoda</taxon>
        <taxon>Crustacea</taxon>
        <taxon>Multicrustacea</taxon>
        <taxon>Hexanauplia</taxon>
        <taxon>Copepoda</taxon>
        <taxon>Siphonostomatoida</taxon>
        <taxon>Caligidae</taxon>
        <taxon>Caligus</taxon>
    </lineage>
</organism>
<gene>
    <name evidence="2" type="ORF">FKW44_004052</name>
</gene>
<dbReference type="EMBL" id="CP045892">
    <property type="protein sequence ID" value="QQP52049.1"/>
    <property type="molecule type" value="Genomic_DNA"/>
</dbReference>
<feature type="region of interest" description="Disordered" evidence="1">
    <location>
        <begin position="1"/>
        <end position="49"/>
    </location>
</feature>
<protein>
    <submittedName>
        <fullName evidence="2">Uncharacterized protein</fullName>
    </submittedName>
</protein>
<sequence>SSKPAMNQLLQNQSGWSNGTSSSNNNNNNLSSATNSSTPKPSEDFNPFF</sequence>
<reference evidence="3" key="1">
    <citation type="submission" date="2021-01" db="EMBL/GenBank/DDBJ databases">
        <title>Caligus Genome Assembly.</title>
        <authorList>
            <person name="Gallardo-Escarate C."/>
        </authorList>
    </citation>
    <scope>NUCLEOTIDE SEQUENCE [LARGE SCALE GENOMIC DNA]</scope>
</reference>
<proteinExistence type="predicted"/>
<feature type="compositionally biased region" description="Low complexity" evidence="1">
    <location>
        <begin position="12"/>
        <end position="38"/>
    </location>
</feature>
<dbReference type="AlphaFoldDB" id="A0A7T8HLC4"/>
<feature type="compositionally biased region" description="Polar residues" evidence="1">
    <location>
        <begin position="1"/>
        <end position="11"/>
    </location>
</feature>